<dbReference type="Proteomes" id="UP001596002">
    <property type="component" value="Unassembled WGS sequence"/>
</dbReference>
<organism evidence="3 4">
    <name type="scientific">Effusibacillus consociatus</name>
    <dbReference type="NCBI Taxonomy" id="1117041"/>
    <lineage>
        <taxon>Bacteria</taxon>
        <taxon>Bacillati</taxon>
        <taxon>Bacillota</taxon>
        <taxon>Bacilli</taxon>
        <taxon>Bacillales</taxon>
        <taxon>Alicyclobacillaceae</taxon>
        <taxon>Effusibacillus</taxon>
    </lineage>
</organism>
<evidence type="ECO:0000313" key="3">
    <source>
        <dbReference type="EMBL" id="MFC4766847.1"/>
    </source>
</evidence>
<keyword evidence="2" id="KW-1133">Transmembrane helix</keyword>
<feature type="region of interest" description="Disordered" evidence="1">
    <location>
        <begin position="105"/>
        <end position="127"/>
    </location>
</feature>
<keyword evidence="2" id="KW-0472">Membrane</keyword>
<evidence type="ECO:0000313" key="4">
    <source>
        <dbReference type="Proteomes" id="UP001596002"/>
    </source>
</evidence>
<reference evidence="4" key="1">
    <citation type="journal article" date="2019" name="Int. J. Syst. Evol. Microbiol.">
        <title>The Global Catalogue of Microorganisms (GCM) 10K type strain sequencing project: providing services to taxonomists for standard genome sequencing and annotation.</title>
        <authorList>
            <consortium name="The Broad Institute Genomics Platform"/>
            <consortium name="The Broad Institute Genome Sequencing Center for Infectious Disease"/>
            <person name="Wu L."/>
            <person name="Ma J."/>
        </authorList>
    </citation>
    <scope>NUCLEOTIDE SEQUENCE [LARGE SCALE GENOMIC DNA]</scope>
    <source>
        <strain evidence="4">WYCCWR 12678</strain>
    </source>
</reference>
<protein>
    <recommendedName>
        <fullName evidence="5">DUF4878 domain-containing protein</fullName>
    </recommendedName>
</protein>
<evidence type="ECO:0000256" key="1">
    <source>
        <dbReference type="SAM" id="MobiDB-lite"/>
    </source>
</evidence>
<keyword evidence="4" id="KW-1185">Reference proteome</keyword>
<evidence type="ECO:0000256" key="2">
    <source>
        <dbReference type="SAM" id="Phobius"/>
    </source>
</evidence>
<name>A0ABV9Q0V1_9BACL</name>
<feature type="transmembrane region" description="Helical" evidence="2">
    <location>
        <begin position="77"/>
        <end position="96"/>
    </location>
</feature>
<proteinExistence type="predicted"/>
<dbReference type="EMBL" id="JBHSHC010000033">
    <property type="protein sequence ID" value="MFC4766847.1"/>
    <property type="molecule type" value="Genomic_DNA"/>
</dbReference>
<evidence type="ECO:0008006" key="5">
    <source>
        <dbReference type="Google" id="ProtNLM"/>
    </source>
</evidence>
<comment type="caution">
    <text evidence="3">The sequence shown here is derived from an EMBL/GenBank/DDBJ whole genome shotgun (WGS) entry which is preliminary data.</text>
</comment>
<gene>
    <name evidence="3" type="ORF">ACFO8Q_05630</name>
</gene>
<sequence>MKCADVQNALWSGKKTEEVLQHIETCFSCQREATDMQQIIGSLRAIEVPSPSRSLVPSKEVIRETVQRNRTKPWKKILAVTAAASVLLALATGILLKNGQEAPMTQSASEVPEKDNQQQITSIPIGDPNVPAIEVGPRASIQNPEMMEAIRAYFRENTSINEVKRIQIDDFMPDSNAQQAKVTGVLVLNIELQPGIATSKFKAGPQKQQIVLIKQNGKWSVAQFAFQNEPRVEERIQQYFSNEYNVPGIKEMSLIDFTPDPQTEKNVMTGKARIEVDFAPGTKTNYQKGTNTRYVLLVKRQGVWDVIKSSTSPFSVKDAPVYYRDFEKVAQVVTGTIRDVKISIEQQDGKIITKVQSLKLTVEKNLTPSGGTIQAGETIEVVFEQEASGDLTTKLQNGKRAAIFTAQTDPALVMGATLWHSDLNYYLYEQNGQYYDLTGNVSDPLQYYKKMQSSR</sequence>
<keyword evidence="2" id="KW-0812">Transmembrane</keyword>
<accession>A0ABV9Q0V1</accession>
<dbReference type="RefSeq" id="WP_380024741.1">
    <property type="nucleotide sequence ID" value="NZ_JBHSHC010000033.1"/>
</dbReference>